<dbReference type="RefSeq" id="WP_259860572.1">
    <property type="nucleotide sequence ID" value="NZ_CP073720.1"/>
</dbReference>
<dbReference type="Gene3D" id="1.10.260.40">
    <property type="entry name" value="lambda repressor-like DNA-binding domains"/>
    <property type="match status" value="1"/>
</dbReference>
<organism evidence="3 4">
    <name type="scientific">Dactylosporangium fulvum</name>
    <dbReference type="NCBI Taxonomy" id="53359"/>
    <lineage>
        <taxon>Bacteria</taxon>
        <taxon>Bacillati</taxon>
        <taxon>Actinomycetota</taxon>
        <taxon>Actinomycetes</taxon>
        <taxon>Micromonosporales</taxon>
        <taxon>Micromonosporaceae</taxon>
        <taxon>Dactylosporangium</taxon>
    </lineage>
</organism>
<dbReference type="Gene3D" id="1.25.40.10">
    <property type="entry name" value="Tetratricopeptide repeat domain"/>
    <property type="match status" value="1"/>
</dbReference>
<dbReference type="SUPFAM" id="SSF47413">
    <property type="entry name" value="lambda repressor-like DNA-binding domains"/>
    <property type="match status" value="1"/>
</dbReference>
<dbReference type="PANTHER" id="PTHR47691:SF3">
    <property type="entry name" value="HTH-TYPE TRANSCRIPTIONAL REGULATOR RV0890C-RELATED"/>
    <property type="match status" value="1"/>
</dbReference>
<dbReference type="InterPro" id="IPR011990">
    <property type="entry name" value="TPR-like_helical_dom_sf"/>
</dbReference>
<dbReference type="Pfam" id="PF13560">
    <property type="entry name" value="HTH_31"/>
    <property type="match status" value="1"/>
</dbReference>
<name>A0ABY5W173_9ACTN</name>
<dbReference type="Pfam" id="PF13424">
    <property type="entry name" value="TPR_12"/>
    <property type="match status" value="1"/>
</dbReference>
<dbReference type="InterPro" id="IPR003593">
    <property type="entry name" value="AAA+_ATPase"/>
</dbReference>
<feature type="compositionally biased region" description="Low complexity" evidence="1">
    <location>
        <begin position="141"/>
        <end position="151"/>
    </location>
</feature>
<evidence type="ECO:0000259" key="2">
    <source>
        <dbReference type="PROSITE" id="PS50943"/>
    </source>
</evidence>
<proteinExistence type="predicted"/>
<dbReference type="SMART" id="SM00382">
    <property type="entry name" value="AAA"/>
    <property type="match status" value="1"/>
</dbReference>
<dbReference type="InterPro" id="IPR001387">
    <property type="entry name" value="Cro/C1-type_HTH"/>
</dbReference>
<evidence type="ECO:0000313" key="3">
    <source>
        <dbReference type="EMBL" id="UWP82799.1"/>
    </source>
</evidence>
<dbReference type="Proteomes" id="UP001059617">
    <property type="component" value="Chromosome"/>
</dbReference>
<feature type="region of interest" description="Disordered" evidence="1">
    <location>
        <begin position="73"/>
        <end position="289"/>
    </location>
</feature>
<dbReference type="EMBL" id="CP073720">
    <property type="protein sequence ID" value="UWP82799.1"/>
    <property type="molecule type" value="Genomic_DNA"/>
</dbReference>
<dbReference type="SUPFAM" id="SSF48452">
    <property type="entry name" value="TPR-like"/>
    <property type="match status" value="1"/>
</dbReference>
<feature type="compositionally biased region" description="Gly residues" evidence="1">
    <location>
        <begin position="239"/>
        <end position="257"/>
    </location>
</feature>
<evidence type="ECO:0000256" key="1">
    <source>
        <dbReference type="SAM" id="MobiDB-lite"/>
    </source>
</evidence>
<dbReference type="SUPFAM" id="SSF52540">
    <property type="entry name" value="P-loop containing nucleoside triphosphate hydrolases"/>
    <property type="match status" value="1"/>
</dbReference>
<feature type="compositionally biased region" description="Gly residues" evidence="1">
    <location>
        <begin position="192"/>
        <end position="207"/>
    </location>
</feature>
<reference evidence="3" key="1">
    <citation type="submission" date="2021-04" db="EMBL/GenBank/DDBJ databases">
        <authorList>
            <person name="Hartkoorn R.C."/>
            <person name="Beaudoing E."/>
            <person name="Hot D."/>
        </authorList>
    </citation>
    <scope>NUCLEOTIDE SEQUENCE</scope>
    <source>
        <strain evidence="3">NRRL B-16292</strain>
    </source>
</reference>
<dbReference type="PRINTS" id="PR00364">
    <property type="entry name" value="DISEASERSIST"/>
</dbReference>
<dbReference type="InterPro" id="IPR027417">
    <property type="entry name" value="P-loop_NTPase"/>
</dbReference>
<dbReference type="PROSITE" id="PS50943">
    <property type="entry name" value="HTH_CROC1"/>
    <property type="match status" value="1"/>
</dbReference>
<evidence type="ECO:0000313" key="4">
    <source>
        <dbReference type="Proteomes" id="UP001059617"/>
    </source>
</evidence>
<dbReference type="PANTHER" id="PTHR47691">
    <property type="entry name" value="REGULATOR-RELATED"/>
    <property type="match status" value="1"/>
</dbReference>
<dbReference type="SMART" id="SM00530">
    <property type="entry name" value="HTH_XRE"/>
    <property type="match status" value="1"/>
</dbReference>
<sequence>MSPGPGHDSQNAGARFAATLRARRLARGLTQEELASRTGLGVRTLRELERGRVARPQRNTVSLLAEALSLSGPDRDDFVASAGGRGGPSGVSDHPWGRPHPRSIPGLPAGGPGQIFPDQALPGRDAQGRDTSGQSIPGQAVPGSGVPRRAGPVGGVQDRATPGSGVPGRAAPGSGTRGGAAPGDGVRERTMPGGGAPGPGTSDGGASGRAMPGGVPEQIVAGGVRGRAVPDTDAPNGSGVPGGEVLGTGVLGSGGPPTGRVSGRGVPARAAAGSTAGEVTPTLPLPTHPPLVGRDADVAELLTLLGGPYGAELIALVGLAGIGKTGLAHAVAQRVAAAGATAVSVTITNVSRPTDIFAAVAAVFGVARAEELVDRYAGRPALLVLDGIDRSPRAAVEAMHWLRSRVPAVRILATSRRPLAGEVPGAVDWRVEPLDLPPPGPYADPAALRRVPSVALFLDRLRQVRREPVADQEVGAVAELVRRLDGLPLAIELAAARGRVLELPELLSRYGHRVLDLAPTDAGGRRLRDAVAASYHLLDEREQAALRRLSVFRGRWSLELAEALLDDTVDVEAILDRLVGLGLVSVRGPGDLRFRLLDVVMDFAAEQCANHSELRDTRLRHAEVVTRVAVRISAEFTGPGSALAVSRLDYLNSDIRSALRYTSVRDPAIALRLAGAIPRWCRLRGRDVEAHRLLRRLLDDRRAQDCDPLVRAVAQVGAAMLASAHGRGVVELCATEAALEVLVACGDTSAELTARALLAGIWQAVGGAEESRRHLETMLGLAIRTGRVREIGVAQNNLAWHDIRTGDLATAARRLTAAGRRAVEAGDARIRALTQANLAEVARLDGRFDDAVDLGRRAAATIAEIGDPTHRVRALGTLGQALAESGRPDDAADVLVELAEMPGGAGMSDMITAYLAVGRGDRTAAARAFESAANLLAGRDDIRDVLEALTGLAACGEPEVRRRALDELNGIRERGGLALLPRERALLGERPLPETARTKAPGAR</sequence>
<reference evidence="3" key="2">
    <citation type="submission" date="2022-09" db="EMBL/GenBank/DDBJ databases">
        <title>Biosynthetic gene clusters of Dactylosporangioum fulvum.</title>
        <authorList>
            <person name="Caradec T."/>
        </authorList>
    </citation>
    <scope>NUCLEOTIDE SEQUENCE</scope>
    <source>
        <strain evidence="3">NRRL B-16292</strain>
    </source>
</reference>
<keyword evidence="4" id="KW-1185">Reference proteome</keyword>
<protein>
    <submittedName>
        <fullName evidence="3">Helix-turn-helix domain-containing protein</fullName>
    </submittedName>
</protein>
<dbReference type="Gene3D" id="3.40.50.300">
    <property type="entry name" value="P-loop containing nucleotide triphosphate hydrolases"/>
    <property type="match status" value="1"/>
</dbReference>
<accession>A0ABY5W173</accession>
<dbReference type="CDD" id="cd00093">
    <property type="entry name" value="HTH_XRE"/>
    <property type="match status" value="1"/>
</dbReference>
<dbReference type="InterPro" id="IPR010982">
    <property type="entry name" value="Lambda_DNA-bd_dom_sf"/>
</dbReference>
<gene>
    <name evidence="3" type="ORF">Dfulv_00270</name>
</gene>
<feature type="domain" description="HTH cro/C1-type" evidence="2">
    <location>
        <begin position="20"/>
        <end position="75"/>
    </location>
</feature>